<evidence type="ECO:0000256" key="2">
    <source>
        <dbReference type="ARBA" id="ARBA00006531"/>
    </source>
</evidence>
<dbReference type="InterPro" id="IPR007110">
    <property type="entry name" value="Ig-like_dom"/>
</dbReference>
<dbReference type="AlphaFoldDB" id="A0A8J1MY16"/>
<comment type="subcellular location">
    <subcellularLocation>
        <location evidence="1">Cell membrane</location>
        <topology evidence="1">Single-pass type I membrane protein</topology>
    </subcellularLocation>
</comment>
<dbReference type="SMART" id="SM00409">
    <property type="entry name" value="IG"/>
    <property type="match status" value="1"/>
</dbReference>
<proteinExistence type="inferred from homology"/>
<dbReference type="GeneID" id="121403110"/>
<dbReference type="InterPro" id="IPR003599">
    <property type="entry name" value="Ig_sub"/>
</dbReference>
<evidence type="ECO:0000256" key="6">
    <source>
        <dbReference type="ARBA" id="ARBA00022729"/>
    </source>
</evidence>
<dbReference type="InterPro" id="IPR036179">
    <property type="entry name" value="Ig-like_dom_sf"/>
</dbReference>
<accession>A0A8J1MY16</accession>
<evidence type="ECO:0000256" key="4">
    <source>
        <dbReference type="ARBA" id="ARBA00022475"/>
    </source>
</evidence>
<evidence type="ECO:0000256" key="5">
    <source>
        <dbReference type="ARBA" id="ARBA00022692"/>
    </source>
</evidence>
<keyword evidence="11" id="KW-0675">Receptor</keyword>
<dbReference type="Gene3D" id="2.60.40.10">
    <property type="entry name" value="Immunoglobulins"/>
    <property type="match status" value="1"/>
</dbReference>
<dbReference type="Pfam" id="PF07686">
    <property type="entry name" value="V-set"/>
    <property type="match status" value="1"/>
</dbReference>
<gene>
    <name evidence="19" type="primary">LOC121403110</name>
</gene>
<organism evidence="18 19">
    <name type="scientific">Xenopus laevis</name>
    <name type="common">African clawed frog</name>
    <dbReference type="NCBI Taxonomy" id="8355"/>
    <lineage>
        <taxon>Eukaryota</taxon>
        <taxon>Metazoa</taxon>
        <taxon>Chordata</taxon>
        <taxon>Craniata</taxon>
        <taxon>Vertebrata</taxon>
        <taxon>Euteleostomi</taxon>
        <taxon>Amphibia</taxon>
        <taxon>Batrachia</taxon>
        <taxon>Anura</taxon>
        <taxon>Pipoidea</taxon>
        <taxon>Pipidae</taxon>
        <taxon>Xenopodinae</taxon>
        <taxon>Xenopus</taxon>
        <taxon>Xenopus</taxon>
    </lineage>
</organism>
<keyword evidence="6 16" id="KW-0732">Signal</keyword>
<dbReference type="PANTHER" id="PTHR47904:SF1">
    <property type="entry name" value="NATURAL CYTOTOXICITY TRIGGERING RECEPTOR 3"/>
    <property type="match status" value="1"/>
</dbReference>
<dbReference type="SMART" id="SM00406">
    <property type="entry name" value="IGv"/>
    <property type="match status" value="1"/>
</dbReference>
<evidence type="ECO:0000256" key="3">
    <source>
        <dbReference type="ARBA" id="ARBA00019135"/>
    </source>
</evidence>
<dbReference type="GO" id="GO:0002429">
    <property type="term" value="P:immune response-activating cell surface receptor signaling pathway"/>
    <property type="evidence" value="ECO:0007669"/>
    <property type="project" value="InterPro"/>
</dbReference>
<dbReference type="GO" id="GO:0005886">
    <property type="term" value="C:plasma membrane"/>
    <property type="evidence" value="ECO:0007669"/>
    <property type="project" value="UniProtKB-SubCell"/>
</dbReference>
<evidence type="ECO:0000259" key="17">
    <source>
        <dbReference type="PROSITE" id="PS50835"/>
    </source>
</evidence>
<dbReference type="RefSeq" id="XP_041446687.1">
    <property type="nucleotide sequence ID" value="XM_041590753.1"/>
</dbReference>
<evidence type="ECO:0000256" key="9">
    <source>
        <dbReference type="ARBA" id="ARBA00023136"/>
    </source>
</evidence>
<dbReference type="InterPro" id="IPR013106">
    <property type="entry name" value="Ig_V-set"/>
</dbReference>
<keyword evidence="9 15" id="KW-0472">Membrane</keyword>
<reference evidence="19" key="1">
    <citation type="submission" date="2025-08" db="UniProtKB">
        <authorList>
            <consortium name="RefSeq"/>
        </authorList>
    </citation>
    <scope>IDENTIFICATION</scope>
    <source>
        <strain evidence="19">J_2021</strain>
        <tissue evidence="19">Erythrocytes</tissue>
    </source>
</reference>
<evidence type="ECO:0000256" key="13">
    <source>
        <dbReference type="ARBA" id="ARBA00023319"/>
    </source>
</evidence>
<name>A0A8J1MY16_XENLA</name>
<keyword evidence="10" id="KW-1015">Disulfide bond</keyword>
<sequence>MRGTGLLLVLGALQGCLLQNMQVSQIPAVNSTEGSTVTLQCHYTLSSTENVTIGWYKWYRHVPGGPDVSNNNGDYTGRVSRASQSEFFNNRSANIQLHRVQSSDTGMYICEVTFVFSQTLQGHGNGTFLNVTGDVTDQPESSTSPHNFYYFLIVPGIMGIIVAVYIYTKYVSTFPREVEPCTYTDFTAQAPRIHANTPAQQQMQNNEECGFSMENDQYTCDETEIVRNRYPPQACQDLNVYSELS</sequence>
<keyword evidence="18" id="KW-1185">Reference proteome</keyword>
<dbReference type="PANTHER" id="PTHR47904">
    <property type="entry name" value="NATURAL CYTOTOXICITY TRIGGERING RECEPTOR 3"/>
    <property type="match status" value="1"/>
</dbReference>
<evidence type="ECO:0000256" key="8">
    <source>
        <dbReference type="ARBA" id="ARBA00022989"/>
    </source>
</evidence>
<dbReference type="GO" id="GO:0045954">
    <property type="term" value="P:positive regulation of natural killer cell mediated cytotoxicity"/>
    <property type="evidence" value="ECO:0007669"/>
    <property type="project" value="InterPro"/>
</dbReference>
<feature type="chain" id="PRO_5035155909" description="Natural cytotoxicity triggering receptor 3" evidence="16">
    <location>
        <begin position="19"/>
        <end position="245"/>
    </location>
</feature>
<keyword evidence="13" id="KW-0393">Immunoglobulin domain</keyword>
<dbReference type="SUPFAM" id="SSF48726">
    <property type="entry name" value="Immunoglobulin"/>
    <property type="match status" value="1"/>
</dbReference>
<evidence type="ECO:0000313" key="19">
    <source>
        <dbReference type="RefSeq" id="XP_041446687.1"/>
    </source>
</evidence>
<dbReference type="Proteomes" id="UP000186698">
    <property type="component" value="Chromosome 4L"/>
</dbReference>
<feature type="transmembrane region" description="Helical" evidence="15">
    <location>
        <begin position="148"/>
        <end position="167"/>
    </location>
</feature>
<keyword evidence="12" id="KW-0325">Glycoprotein</keyword>
<evidence type="ECO:0000256" key="15">
    <source>
        <dbReference type="SAM" id="Phobius"/>
    </source>
</evidence>
<dbReference type="PROSITE" id="PS51257">
    <property type="entry name" value="PROKAR_LIPOPROTEIN"/>
    <property type="match status" value="1"/>
</dbReference>
<dbReference type="OrthoDB" id="9425060at2759"/>
<keyword evidence="8 15" id="KW-1133">Transmembrane helix</keyword>
<feature type="domain" description="Ig-like" evidence="17">
    <location>
        <begin position="19"/>
        <end position="121"/>
    </location>
</feature>
<evidence type="ECO:0000313" key="18">
    <source>
        <dbReference type="Proteomes" id="UP000186698"/>
    </source>
</evidence>
<evidence type="ECO:0000256" key="12">
    <source>
        <dbReference type="ARBA" id="ARBA00023180"/>
    </source>
</evidence>
<keyword evidence="4" id="KW-1003">Cell membrane</keyword>
<evidence type="ECO:0000256" key="11">
    <source>
        <dbReference type="ARBA" id="ARBA00023170"/>
    </source>
</evidence>
<evidence type="ECO:0000256" key="1">
    <source>
        <dbReference type="ARBA" id="ARBA00004251"/>
    </source>
</evidence>
<feature type="signal peptide" evidence="16">
    <location>
        <begin position="1"/>
        <end position="18"/>
    </location>
</feature>
<keyword evidence="7" id="KW-0391">Immunity</keyword>
<evidence type="ECO:0000256" key="16">
    <source>
        <dbReference type="SAM" id="SignalP"/>
    </source>
</evidence>
<comment type="similarity">
    <text evidence="2">Belongs to the natural cytotoxicity receptor (NCR) family.</text>
</comment>
<evidence type="ECO:0000256" key="7">
    <source>
        <dbReference type="ARBA" id="ARBA00022859"/>
    </source>
</evidence>
<dbReference type="InterPro" id="IPR043226">
    <property type="entry name" value="NCR3"/>
</dbReference>
<protein>
    <recommendedName>
        <fullName evidence="3">Natural cytotoxicity triggering receptor 3</fullName>
    </recommendedName>
    <alternativeName>
        <fullName evidence="14">Natural killer cell p30-related protein</fullName>
    </alternativeName>
</protein>
<dbReference type="InterPro" id="IPR013783">
    <property type="entry name" value="Ig-like_fold"/>
</dbReference>
<keyword evidence="5 15" id="KW-0812">Transmembrane</keyword>
<dbReference type="KEGG" id="xla:121403110"/>
<evidence type="ECO:0000256" key="10">
    <source>
        <dbReference type="ARBA" id="ARBA00023157"/>
    </source>
</evidence>
<dbReference type="PROSITE" id="PS50835">
    <property type="entry name" value="IG_LIKE"/>
    <property type="match status" value="1"/>
</dbReference>
<evidence type="ECO:0000256" key="14">
    <source>
        <dbReference type="ARBA" id="ARBA00032296"/>
    </source>
</evidence>
<dbReference type="FunFam" id="2.60.40.10:FF:002623">
    <property type="entry name" value="Uncharacterized protein"/>
    <property type="match status" value="1"/>
</dbReference>